<evidence type="ECO:0008006" key="3">
    <source>
        <dbReference type="Google" id="ProtNLM"/>
    </source>
</evidence>
<name>A0ABS9HRZ4_9GAMM</name>
<dbReference type="EMBL" id="JAKJPO010000001">
    <property type="protein sequence ID" value="MCF7220892.1"/>
    <property type="molecule type" value="Genomic_DNA"/>
</dbReference>
<keyword evidence="2" id="KW-1185">Reference proteome</keyword>
<reference evidence="1 2" key="1">
    <citation type="submission" date="2022-01" db="EMBL/GenBank/DDBJ databases">
        <title>Lysobacter chinensis sp. nov., a bacterium isolated from cow dung compost.</title>
        <authorList>
            <person name="Liu Y."/>
        </authorList>
    </citation>
    <scope>NUCLEOTIDE SEQUENCE [LARGE SCALE GENOMIC DNA]</scope>
    <source>
        <strain evidence="1 2">TLK-CK17</strain>
    </source>
</reference>
<sequence>MANKSRERWLLQQAGKIDPLLQVGIIEDSEVPDFILRSTDRSIGVEVTEYFAAPVAGRPQQEIQSRKNAVVRRAWEHYLGLGGPAAYVRVCFQSPETLDRKRCDALVAPIAHVVLLHAAGLKWPQSSIAILDGLPAGVASIRVGPSLDGRDQLWHAEQSGWVGEVKAGDVQRVIDRKNKSAAKAKSRCDELWLLICYDWSSGGELVEVRDSVLRSASSGAFNSAFDRVLWLEPQKPRLLKLFPREPGRQKWYREERNV</sequence>
<reference evidence="1 2" key="3">
    <citation type="submission" date="2022-01" db="EMBL/GenBank/DDBJ databases">
        <authorList>
            <person name="Zhou L.Y."/>
        </authorList>
    </citation>
    <scope>NUCLEOTIDE SEQUENCE [LARGE SCALE GENOMIC DNA]</scope>
    <source>
        <strain evidence="1 2">TLK-CK17</strain>
    </source>
</reference>
<reference evidence="2" key="2">
    <citation type="submission" date="2022-01" db="EMBL/GenBank/DDBJ databases">
        <title>Lysobacter chinensis sp. nov., a bacterium isolated from cow dung compost.</title>
        <authorList>
            <person name="Zhou L.Y."/>
        </authorList>
    </citation>
    <scope>NUCLEOTIDE SEQUENCE [LARGE SCALE GENOMIC DNA]</scope>
    <source>
        <strain evidence="2">TLK-CK17</strain>
    </source>
</reference>
<protein>
    <recommendedName>
        <fullName evidence="3">Protein ImuA</fullName>
    </recommendedName>
</protein>
<proteinExistence type="predicted"/>
<comment type="caution">
    <text evidence="1">The sequence shown here is derived from an EMBL/GenBank/DDBJ whole genome shotgun (WGS) entry which is preliminary data.</text>
</comment>
<accession>A0ABS9HRZ4</accession>
<evidence type="ECO:0000313" key="2">
    <source>
        <dbReference type="Proteomes" id="UP001430796"/>
    </source>
</evidence>
<dbReference type="RefSeq" id="WP_237053239.1">
    <property type="nucleotide sequence ID" value="NZ_JAKJPO010000001.1"/>
</dbReference>
<organism evidence="1 2">
    <name type="scientific">Marilutibacter chinensis</name>
    <dbReference type="NCBI Taxonomy" id="2912247"/>
    <lineage>
        <taxon>Bacteria</taxon>
        <taxon>Pseudomonadati</taxon>
        <taxon>Pseudomonadota</taxon>
        <taxon>Gammaproteobacteria</taxon>
        <taxon>Lysobacterales</taxon>
        <taxon>Lysobacteraceae</taxon>
        <taxon>Marilutibacter</taxon>
    </lineage>
</organism>
<gene>
    <name evidence="1" type="ORF">L3V18_03690</name>
</gene>
<evidence type="ECO:0000313" key="1">
    <source>
        <dbReference type="EMBL" id="MCF7220892.1"/>
    </source>
</evidence>
<dbReference type="Proteomes" id="UP001430796">
    <property type="component" value="Unassembled WGS sequence"/>
</dbReference>